<accession>A0A0A8K1B7</accession>
<proteinExistence type="predicted"/>
<dbReference type="KEGG" id="mcg:GL4_1257"/>
<dbReference type="HOGENOM" id="CLU_3312549_0_0_5"/>
<name>A0A0A8K1B7_9HYPH</name>
<keyword evidence="2" id="KW-1185">Reference proteome</keyword>
<dbReference type="Proteomes" id="UP000031643">
    <property type="component" value="Chromosome"/>
</dbReference>
<evidence type="ECO:0000313" key="2">
    <source>
        <dbReference type="Proteomes" id="UP000031643"/>
    </source>
</evidence>
<evidence type="ECO:0000313" key="1">
    <source>
        <dbReference type="EMBL" id="BAQ16715.1"/>
    </source>
</evidence>
<gene>
    <name evidence="1" type="ORF">GL4_1257</name>
</gene>
<reference evidence="1 2" key="1">
    <citation type="submission" date="2014-09" db="EMBL/GenBank/DDBJ databases">
        <title>Genome sequencing of Methyloceanibacter caenitepidi Gela4.</title>
        <authorList>
            <person name="Takeuchi M."/>
            <person name="Susumu S."/>
            <person name="Kamagata Y."/>
            <person name="Oshima K."/>
            <person name="Hattori M."/>
            <person name="Iwasaki W."/>
        </authorList>
    </citation>
    <scope>NUCLEOTIDE SEQUENCE [LARGE SCALE GENOMIC DNA]</scope>
    <source>
        <strain evidence="1 2">Gela4</strain>
    </source>
</reference>
<dbReference type="AlphaFoldDB" id="A0A0A8K1B7"/>
<protein>
    <submittedName>
        <fullName evidence="1">Uncharacterized protein</fullName>
    </submittedName>
</protein>
<dbReference type="Gene3D" id="2.40.420.20">
    <property type="match status" value="1"/>
</dbReference>
<sequence>MIDSLEEGEEVVTSATFLIDAESKLKAELKAVNDAATLQ</sequence>
<dbReference type="EMBL" id="AP014648">
    <property type="protein sequence ID" value="BAQ16715.1"/>
    <property type="molecule type" value="Genomic_DNA"/>
</dbReference>
<organism evidence="1 2">
    <name type="scientific">Methyloceanibacter caenitepidi</name>
    <dbReference type="NCBI Taxonomy" id="1384459"/>
    <lineage>
        <taxon>Bacteria</taxon>
        <taxon>Pseudomonadati</taxon>
        <taxon>Pseudomonadota</taxon>
        <taxon>Alphaproteobacteria</taxon>
        <taxon>Hyphomicrobiales</taxon>
        <taxon>Hyphomicrobiaceae</taxon>
        <taxon>Methyloceanibacter</taxon>
    </lineage>
</organism>